<dbReference type="HOGENOM" id="CLU_087196_0_0_6"/>
<name>K6Z0Y6_9ALTE</name>
<dbReference type="AlphaFoldDB" id="K6Z0Y6"/>
<protein>
    <recommendedName>
        <fullName evidence="1">Formyl transferase N-terminal domain-containing protein</fullName>
    </recommendedName>
</protein>
<accession>K6Z0Y6</accession>
<dbReference type="STRING" id="1129794.C427_3041"/>
<dbReference type="PATRIC" id="fig|1129794.4.peg.3024"/>
<dbReference type="Pfam" id="PF00551">
    <property type="entry name" value="Formyl_trans_N"/>
    <property type="match status" value="1"/>
</dbReference>
<dbReference type="RefSeq" id="WP_007640077.1">
    <property type="nucleotide sequence ID" value="NC_020514.1"/>
</dbReference>
<dbReference type="InterPro" id="IPR036477">
    <property type="entry name" value="Formyl_transf_N_sf"/>
</dbReference>
<dbReference type="EMBL" id="CP003837">
    <property type="protein sequence ID" value="AGH45150.1"/>
    <property type="molecule type" value="Genomic_DNA"/>
</dbReference>
<dbReference type="OrthoDB" id="9802815at2"/>
<feature type="domain" description="Formyl transferase N-terminal" evidence="1">
    <location>
        <begin position="90"/>
        <end position="164"/>
    </location>
</feature>
<dbReference type="InterPro" id="IPR002376">
    <property type="entry name" value="Formyl_transf_N"/>
</dbReference>
<dbReference type="PANTHER" id="PTHR11138:SF5">
    <property type="entry name" value="METHIONYL-TRNA FORMYLTRANSFERASE, MITOCHONDRIAL"/>
    <property type="match status" value="1"/>
</dbReference>
<dbReference type="PANTHER" id="PTHR11138">
    <property type="entry name" value="METHIONYL-TRNA FORMYLTRANSFERASE"/>
    <property type="match status" value="1"/>
</dbReference>
<evidence type="ECO:0000313" key="2">
    <source>
        <dbReference type="EMBL" id="AGH45150.1"/>
    </source>
</evidence>
<evidence type="ECO:0000313" key="3">
    <source>
        <dbReference type="Proteomes" id="UP000011864"/>
    </source>
</evidence>
<dbReference type="Proteomes" id="UP000011864">
    <property type="component" value="Chromosome"/>
</dbReference>
<dbReference type="GO" id="GO:0004479">
    <property type="term" value="F:methionyl-tRNA formyltransferase activity"/>
    <property type="evidence" value="ECO:0007669"/>
    <property type="project" value="TreeGrafter"/>
</dbReference>
<evidence type="ECO:0000259" key="1">
    <source>
        <dbReference type="Pfam" id="PF00551"/>
    </source>
</evidence>
<keyword evidence="3" id="KW-1185">Reference proteome</keyword>
<sequence length="296" mass="33125">MKITYFGYDPLFSCLDVFLKQDYEFTAIYTGESSPFSDKVIQFANKNHINLCFGKPCLADMQTLVEKGVELFFSAEYPWKIPVPADLKYAVNVHPTLLPEGKGMTPLPHLILKQSIYAGITLHKLSNEFDAGDILLQKTISIDEQETFDSLSVKIFQQTPDLLSTFLSDLDGYYQNSQTQGEGSYWSSITVSEQTLDWRQPTSVLLTTLRAFGSLGTYADIAGRVCLVTYSSSSLNSKSCTFLQQKQFAPEVNAKCYQHNYSAGQVIQDNGLHITIATLDGEMCIPNELILWLPVT</sequence>
<dbReference type="SUPFAM" id="SSF53328">
    <property type="entry name" value="Formyltransferase"/>
    <property type="match status" value="1"/>
</dbReference>
<gene>
    <name evidence="2" type="ORF">C427_3041</name>
</gene>
<dbReference type="KEGG" id="gps:C427_3041"/>
<proteinExistence type="predicted"/>
<reference evidence="2 3" key="1">
    <citation type="journal article" date="2013" name="Genome Announc.">
        <title>Complete Genome Sequence of Glaciecola psychrophila Strain 170T.</title>
        <authorList>
            <person name="Yin J."/>
            <person name="Chen J."/>
            <person name="Liu G."/>
            <person name="Yu Y."/>
            <person name="Song L."/>
            <person name="Wang X."/>
            <person name="Qu X."/>
        </authorList>
    </citation>
    <scope>NUCLEOTIDE SEQUENCE [LARGE SCALE GENOMIC DNA]</scope>
    <source>
        <strain evidence="2 3">170</strain>
    </source>
</reference>
<dbReference type="eggNOG" id="COG0223">
    <property type="taxonomic scope" value="Bacteria"/>
</dbReference>
<dbReference type="Gene3D" id="3.40.50.12230">
    <property type="match status" value="1"/>
</dbReference>
<organism evidence="2 3">
    <name type="scientific">Paraglaciecola psychrophila 170</name>
    <dbReference type="NCBI Taxonomy" id="1129794"/>
    <lineage>
        <taxon>Bacteria</taxon>
        <taxon>Pseudomonadati</taxon>
        <taxon>Pseudomonadota</taxon>
        <taxon>Gammaproteobacteria</taxon>
        <taxon>Alteromonadales</taxon>
        <taxon>Alteromonadaceae</taxon>
        <taxon>Paraglaciecola</taxon>
    </lineage>
</organism>